<dbReference type="Pfam" id="PF01263">
    <property type="entry name" value="Aldose_epim"/>
    <property type="match status" value="1"/>
</dbReference>
<evidence type="ECO:0000256" key="6">
    <source>
        <dbReference type="SAM" id="MobiDB-lite"/>
    </source>
</evidence>
<dbReference type="GO" id="GO:0016853">
    <property type="term" value="F:isomerase activity"/>
    <property type="evidence" value="ECO:0007669"/>
    <property type="project" value="UniProtKB-KW"/>
</dbReference>
<evidence type="ECO:0000313" key="8">
    <source>
        <dbReference type="Proteomes" id="UP001596072"/>
    </source>
</evidence>
<evidence type="ECO:0000256" key="5">
    <source>
        <dbReference type="PIRNR" id="PIRNR005096"/>
    </source>
</evidence>
<name>A0ABW0ZIM2_9ACTN</name>
<comment type="similarity">
    <text evidence="2 5">Belongs to the aldose epimerase family.</text>
</comment>
<organism evidence="7 8">
    <name type="scientific">Nocardioides vastitatis</name>
    <dbReference type="NCBI Taxonomy" id="2568655"/>
    <lineage>
        <taxon>Bacteria</taxon>
        <taxon>Bacillati</taxon>
        <taxon>Actinomycetota</taxon>
        <taxon>Actinomycetes</taxon>
        <taxon>Propionibacteriales</taxon>
        <taxon>Nocardioidaceae</taxon>
        <taxon>Nocardioides</taxon>
    </lineage>
</organism>
<dbReference type="SUPFAM" id="SSF74650">
    <property type="entry name" value="Galactose mutarotase-like"/>
    <property type="match status" value="1"/>
</dbReference>
<dbReference type="PANTHER" id="PTHR10091:SF0">
    <property type="entry name" value="GALACTOSE MUTAROTASE"/>
    <property type="match status" value="1"/>
</dbReference>
<evidence type="ECO:0000256" key="2">
    <source>
        <dbReference type="ARBA" id="ARBA00006206"/>
    </source>
</evidence>
<reference evidence="8" key="1">
    <citation type="journal article" date="2019" name="Int. J. Syst. Evol. Microbiol.">
        <title>The Global Catalogue of Microorganisms (GCM) 10K type strain sequencing project: providing services to taxonomists for standard genome sequencing and annotation.</title>
        <authorList>
            <consortium name="The Broad Institute Genomics Platform"/>
            <consortium name="The Broad Institute Genome Sequencing Center for Infectious Disease"/>
            <person name="Wu L."/>
            <person name="Ma J."/>
        </authorList>
    </citation>
    <scope>NUCLEOTIDE SEQUENCE [LARGE SCALE GENOMIC DNA]</scope>
    <source>
        <strain evidence="8">YIM 94188</strain>
    </source>
</reference>
<dbReference type="EMBL" id="JBHSNS010000004">
    <property type="protein sequence ID" value="MFC5729469.1"/>
    <property type="molecule type" value="Genomic_DNA"/>
</dbReference>
<evidence type="ECO:0000256" key="3">
    <source>
        <dbReference type="ARBA" id="ARBA00023235"/>
    </source>
</evidence>
<dbReference type="CDD" id="cd09019">
    <property type="entry name" value="galactose_mutarotase_like"/>
    <property type="match status" value="1"/>
</dbReference>
<proteinExistence type="inferred from homology"/>
<dbReference type="RefSeq" id="WP_168798166.1">
    <property type="nucleotide sequence ID" value="NZ_JBHSNS010000004.1"/>
</dbReference>
<dbReference type="InterPro" id="IPR011013">
    <property type="entry name" value="Gal_mutarotase_sf_dom"/>
</dbReference>
<keyword evidence="8" id="KW-1185">Reference proteome</keyword>
<gene>
    <name evidence="7" type="ORF">ACFPQB_11120</name>
</gene>
<keyword evidence="3 5" id="KW-0413">Isomerase</keyword>
<accession>A0ABW0ZIM2</accession>
<dbReference type="PANTHER" id="PTHR10091">
    <property type="entry name" value="ALDOSE-1-EPIMERASE"/>
    <property type="match status" value="1"/>
</dbReference>
<feature type="region of interest" description="Disordered" evidence="6">
    <location>
        <begin position="296"/>
        <end position="315"/>
    </location>
</feature>
<evidence type="ECO:0000256" key="4">
    <source>
        <dbReference type="ARBA" id="ARBA00023277"/>
    </source>
</evidence>
<evidence type="ECO:0000256" key="1">
    <source>
        <dbReference type="ARBA" id="ARBA00005028"/>
    </source>
</evidence>
<dbReference type="InterPro" id="IPR015443">
    <property type="entry name" value="Aldose_1-epimerase"/>
</dbReference>
<comment type="catalytic activity">
    <reaction evidence="5">
        <text>alpha-D-glucose = beta-D-glucose</text>
        <dbReference type="Rhea" id="RHEA:10264"/>
        <dbReference type="ChEBI" id="CHEBI:15903"/>
        <dbReference type="ChEBI" id="CHEBI:17925"/>
        <dbReference type="EC" id="5.1.3.3"/>
    </reaction>
</comment>
<dbReference type="PIRSF" id="PIRSF005096">
    <property type="entry name" value="GALM"/>
    <property type="match status" value="1"/>
</dbReference>
<sequence length="337" mass="36188">MNDTTPPDVVIGQAPGPELHLLDVGATVQRLIVTGGDGLRRDVALGLPDAAAVRASTDYIGSIVGRYANRVAHGRLSVDGREMVLPANDRGHHLHGGPDGFHTRAWRVVEHSESSVLFELVSPDGDAGYAGELTARARYSVTADSVELDLTATTTAPTVVNLTSHAYLNLNGAGTIDDHVLTVAASRYTPVDETSIPTGDHASVEGTPFDLRRPTRLGERVRSAHPEMRAARGIDHNLVVDGSGWRSVAVLDSPATRTRMELWSDQPGLQVYTGNFFDGSSLDRDGRSLRQGDGIALEPQRHPDTPNHPSGPDWPSAVLRPGESYRSRIAWVFSALP</sequence>
<keyword evidence="4 5" id="KW-0119">Carbohydrate metabolism</keyword>
<protein>
    <recommendedName>
        <fullName evidence="5">Aldose 1-epimerase</fullName>
        <ecNumber evidence="5">5.1.3.3</ecNumber>
    </recommendedName>
</protein>
<dbReference type="Proteomes" id="UP001596072">
    <property type="component" value="Unassembled WGS sequence"/>
</dbReference>
<dbReference type="Gene3D" id="2.70.98.10">
    <property type="match status" value="1"/>
</dbReference>
<dbReference type="InterPro" id="IPR047215">
    <property type="entry name" value="Galactose_mutarotase-like"/>
</dbReference>
<comment type="pathway">
    <text evidence="1 5">Carbohydrate metabolism; hexose metabolism.</text>
</comment>
<dbReference type="InterPro" id="IPR008183">
    <property type="entry name" value="Aldose_1/G6P_1-epimerase"/>
</dbReference>
<dbReference type="EC" id="5.1.3.3" evidence="5"/>
<dbReference type="NCBIfam" id="NF008277">
    <property type="entry name" value="PRK11055.1"/>
    <property type="match status" value="1"/>
</dbReference>
<comment type="caution">
    <text evidence="7">The sequence shown here is derived from an EMBL/GenBank/DDBJ whole genome shotgun (WGS) entry which is preliminary data.</text>
</comment>
<dbReference type="InterPro" id="IPR014718">
    <property type="entry name" value="GH-type_carb-bd"/>
</dbReference>
<evidence type="ECO:0000313" key="7">
    <source>
        <dbReference type="EMBL" id="MFC5729469.1"/>
    </source>
</evidence>